<dbReference type="Proteomes" id="UP000002256">
    <property type="component" value="Plasmid pR132501"/>
</dbReference>
<dbReference type="AlphaFoldDB" id="C6B4G4"/>
<name>C6B4G4_RHILS</name>
<dbReference type="KEGG" id="rlg:Rleg_4742"/>
<evidence type="ECO:0000313" key="1">
    <source>
        <dbReference type="EMBL" id="ACS58972.1"/>
    </source>
</evidence>
<gene>
    <name evidence="1" type="ordered locus">Rleg_4742</name>
</gene>
<proteinExistence type="predicted"/>
<dbReference type="EMBL" id="CP001623">
    <property type="protein sequence ID" value="ACS58972.1"/>
    <property type="molecule type" value="Genomic_DNA"/>
</dbReference>
<sequence length="213" mass="23190">MARPPAKWRCPGAAVVSHRCNTDEGGELLVVDCAEYGQFGDEYSGTDLANGRHGQQQITAFGHVGLGLDAQRWRHGLGRARPCGRRRSRHQHCDGLRRMFQAALLGDRHVDELAAAGDTRSKREPQSSKWGIGAGRIALAKWRMTRASSWTVLAKRRLALAKSRTRRGLMTAAAMPAAGLVDISRSSAVGQLEISATLLIGERRRAGQAQGFL</sequence>
<protein>
    <submittedName>
        <fullName evidence="1">Uncharacterized protein</fullName>
    </submittedName>
</protein>
<geneLocation type="plasmid" evidence="1 2">
    <name>pR132501</name>
</geneLocation>
<evidence type="ECO:0000313" key="2">
    <source>
        <dbReference type="Proteomes" id="UP000002256"/>
    </source>
</evidence>
<organism evidence="1 2">
    <name type="scientific">Rhizobium leguminosarum bv. trifolii (strain WSM1325)</name>
    <dbReference type="NCBI Taxonomy" id="395491"/>
    <lineage>
        <taxon>Bacteria</taxon>
        <taxon>Pseudomonadati</taxon>
        <taxon>Pseudomonadota</taxon>
        <taxon>Alphaproteobacteria</taxon>
        <taxon>Hyphomicrobiales</taxon>
        <taxon>Rhizobiaceae</taxon>
        <taxon>Rhizobium/Agrobacterium group</taxon>
        <taxon>Rhizobium</taxon>
    </lineage>
</organism>
<accession>C6B4G4</accession>
<reference evidence="1 2" key="1">
    <citation type="journal article" date="2010" name="Stand. Genomic Sci.">
        <title>Complete genome sequence of Rhizobium leguminosarum bv. trifolii strain WSM1325, an effective microsymbiont of annual Mediterranean clovers.</title>
        <authorList>
            <person name="Reeve W."/>
            <person name="O'Hara G."/>
            <person name="Chain P."/>
            <person name="Ardley J."/>
            <person name="Brau L."/>
            <person name="Nandesena K."/>
            <person name="Tiwari R."/>
            <person name="Copeland A."/>
            <person name="Nolan M."/>
            <person name="Han C."/>
            <person name="Brettin T."/>
            <person name="Land M."/>
            <person name="Ovchinikova G."/>
            <person name="Ivanova N."/>
            <person name="Mavromatis K."/>
            <person name="Markowitz V."/>
            <person name="Kyrpides N."/>
            <person name="Melino V."/>
            <person name="Denton M."/>
            <person name="Yates R."/>
            <person name="Howieson J."/>
        </authorList>
    </citation>
    <scope>NUCLEOTIDE SEQUENCE [LARGE SCALE GENOMIC DNA]</scope>
    <source>
        <strain evidence="1 2">WSM1325</strain>
        <plasmid evidence="2">Plasmid pR132501</plasmid>
    </source>
</reference>
<keyword evidence="1" id="KW-0614">Plasmid</keyword>
<dbReference type="HOGENOM" id="CLU_1293449_0_0_5"/>